<evidence type="ECO:0000256" key="11">
    <source>
        <dbReference type="PIRSR" id="PIRSR602117-1"/>
    </source>
</evidence>
<feature type="binding site" evidence="11">
    <location>
        <position position="165"/>
    </location>
    <ligand>
        <name>Zn(2+)</name>
        <dbReference type="ChEBI" id="CHEBI:29105"/>
    </ligand>
</feature>
<keyword evidence="6" id="KW-0805">Transcription regulation</keyword>
<feature type="domain" description="p53 DNA-binding" evidence="12">
    <location>
        <begin position="91"/>
        <end position="276"/>
    </location>
</feature>
<dbReference type="PANTHER" id="PTHR11447">
    <property type="entry name" value="CELLULAR TUMOR ANTIGEN P53"/>
    <property type="match status" value="1"/>
</dbReference>
<keyword evidence="10" id="KW-0539">Nucleus</keyword>
<evidence type="ECO:0000259" key="12">
    <source>
        <dbReference type="Pfam" id="PF00870"/>
    </source>
</evidence>
<comment type="cofactor">
    <cofactor evidence="11">
        <name>Zn(2+)</name>
        <dbReference type="ChEBI" id="CHEBI:29105"/>
    </cofactor>
    <text evidence="11">Binds 1 zinc ion per subunit.</text>
</comment>
<dbReference type="CDD" id="cd08367">
    <property type="entry name" value="P53"/>
    <property type="match status" value="1"/>
</dbReference>
<dbReference type="RefSeq" id="XP_011646106.1">
    <property type="nucleotide sequence ID" value="XM_011647804.2"/>
</dbReference>
<comment type="similarity">
    <text evidence="2">Belongs to the p53 family.</text>
</comment>
<feature type="binding site" evidence="11">
    <location>
        <position position="230"/>
    </location>
    <ligand>
        <name>Zn(2+)</name>
        <dbReference type="ChEBI" id="CHEBI:29105"/>
    </ligand>
</feature>
<keyword evidence="9" id="KW-0804">Transcription</keyword>
<dbReference type="InterPro" id="IPR008967">
    <property type="entry name" value="p53-like_TF_DNA-bd_sf"/>
</dbReference>
<reference evidence="14" key="1">
    <citation type="submission" date="2025-08" db="UniProtKB">
        <authorList>
            <consortium name="RefSeq"/>
        </authorList>
    </citation>
    <scope>IDENTIFICATION</scope>
</reference>
<dbReference type="Gene3D" id="2.60.40.720">
    <property type="match status" value="1"/>
</dbReference>
<dbReference type="PANTHER" id="PTHR11447:SF16">
    <property type="entry name" value="P53 PROTEIN LONG FORM VARIANT 1"/>
    <property type="match status" value="1"/>
</dbReference>
<organism evidence="13 14">
    <name type="scientific">Pogonomyrmex barbatus</name>
    <name type="common">red harvester ant</name>
    <dbReference type="NCBI Taxonomy" id="144034"/>
    <lineage>
        <taxon>Eukaryota</taxon>
        <taxon>Metazoa</taxon>
        <taxon>Ecdysozoa</taxon>
        <taxon>Arthropoda</taxon>
        <taxon>Hexapoda</taxon>
        <taxon>Insecta</taxon>
        <taxon>Pterygota</taxon>
        <taxon>Neoptera</taxon>
        <taxon>Endopterygota</taxon>
        <taxon>Hymenoptera</taxon>
        <taxon>Apocrita</taxon>
        <taxon>Aculeata</taxon>
        <taxon>Formicoidea</taxon>
        <taxon>Formicidae</taxon>
        <taxon>Myrmicinae</taxon>
        <taxon>Pogonomyrmex</taxon>
    </lineage>
</organism>
<dbReference type="InterPro" id="IPR011615">
    <property type="entry name" value="p53_DNA-bd"/>
</dbReference>
<feature type="binding site" evidence="11">
    <location>
        <position position="162"/>
    </location>
    <ligand>
        <name>Zn(2+)</name>
        <dbReference type="ChEBI" id="CHEBI:29105"/>
    </ligand>
</feature>
<gene>
    <name evidence="14" type="primary">LOC105432841</name>
</gene>
<dbReference type="AlphaFoldDB" id="A0A6I9WUB9"/>
<accession>A0A6I9WUB9</accession>
<name>A0A6I9WUB9_9HYME</name>
<keyword evidence="3" id="KW-0053">Apoptosis</keyword>
<protein>
    <submittedName>
        <fullName evidence="14">Cellular tumor antigen p53</fullName>
    </submittedName>
</protein>
<dbReference type="KEGG" id="pbar:105432841"/>
<dbReference type="GO" id="GO:0006915">
    <property type="term" value="P:apoptotic process"/>
    <property type="evidence" value="ECO:0007669"/>
    <property type="project" value="UniProtKB-KW"/>
</dbReference>
<dbReference type="PRINTS" id="PR00386">
    <property type="entry name" value="P53SUPPRESSR"/>
</dbReference>
<dbReference type="GO" id="GO:0046872">
    <property type="term" value="F:metal ion binding"/>
    <property type="evidence" value="ECO:0007669"/>
    <property type="project" value="UniProtKB-KW"/>
</dbReference>
<evidence type="ECO:0000313" key="14">
    <source>
        <dbReference type="RefSeq" id="XP_011646106.1"/>
    </source>
</evidence>
<dbReference type="Pfam" id="PF00870">
    <property type="entry name" value="P53"/>
    <property type="match status" value="1"/>
</dbReference>
<evidence type="ECO:0000256" key="5">
    <source>
        <dbReference type="ARBA" id="ARBA00022833"/>
    </source>
</evidence>
<evidence type="ECO:0000256" key="6">
    <source>
        <dbReference type="ARBA" id="ARBA00023015"/>
    </source>
</evidence>
<dbReference type="GO" id="GO:0005634">
    <property type="term" value="C:nucleus"/>
    <property type="evidence" value="ECO:0007669"/>
    <property type="project" value="UniProtKB-SubCell"/>
</dbReference>
<dbReference type="GO" id="GO:0000978">
    <property type="term" value="F:RNA polymerase II cis-regulatory region sequence-specific DNA binding"/>
    <property type="evidence" value="ECO:0007669"/>
    <property type="project" value="TreeGrafter"/>
</dbReference>
<dbReference type="GeneID" id="105432841"/>
<dbReference type="CTD" id="2768677"/>
<dbReference type="SUPFAM" id="SSF49417">
    <property type="entry name" value="p53-like transcription factors"/>
    <property type="match status" value="1"/>
</dbReference>
<dbReference type="InterPro" id="IPR002117">
    <property type="entry name" value="p53_tumour_suppressor"/>
</dbReference>
<evidence type="ECO:0000256" key="10">
    <source>
        <dbReference type="ARBA" id="ARBA00023242"/>
    </source>
</evidence>
<evidence type="ECO:0000256" key="4">
    <source>
        <dbReference type="ARBA" id="ARBA00022723"/>
    </source>
</evidence>
<evidence type="ECO:0000256" key="3">
    <source>
        <dbReference type="ARBA" id="ARBA00022703"/>
    </source>
</evidence>
<keyword evidence="5 11" id="KW-0862">Zinc</keyword>
<evidence type="ECO:0000256" key="8">
    <source>
        <dbReference type="ARBA" id="ARBA00023159"/>
    </source>
</evidence>
<dbReference type="OrthoDB" id="5915660at2759"/>
<dbReference type="InterPro" id="IPR012346">
    <property type="entry name" value="p53/RUNT-type_TF_DNA-bd_sf"/>
</dbReference>
<evidence type="ECO:0000256" key="9">
    <source>
        <dbReference type="ARBA" id="ARBA00023163"/>
    </source>
</evidence>
<dbReference type="GO" id="GO:0000981">
    <property type="term" value="F:DNA-binding transcription factor activity, RNA polymerase II-specific"/>
    <property type="evidence" value="ECO:0007669"/>
    <property type="project" value="TreeGrafter"/>
</dbReference>
<keyword evidence="7" id="KW-0238">DNA-binding</keyword>
<sequence length="351" mass="40484">MVSTNAFSDSQESELIDEETYKDIENTFGGTLPLPENISEFDVPEQKYDISQPDLSTIEEKISIGEKGLRRKLQMEEEEEYFLTQLYPSLNDYSNQLNFQYSFGDGGGQDWVYSQSLKKVFIKMEKTLPLRFSWEPSTSGLFLRTELAFVLEQYKSDPVKRCHNHIALTNPVNQNMNPDRIKHVVHCVNHASSMYQEENEHLSILTPLCKPEAGSQYVPMCFKFFCKNSCTSGMNRRPTELIFTLENNNGQILARRTLLVRVCSCPKRDKQKEETELEPIPVKRKLVLPPAKKMPSSSDMLVYKVELNIVGKENYLSVYKHAYDVMAGQAARTGMHEFFKPYMDDILHNMP</sequence>
<keyword evidence="4 11" id="KW-0479">Metal-binding</keyword>
<keyword evidence="8" id="KW-0010">Activator</keyword>
<dbReference type="Proteomes" id="UP000504615">
    <property type="component" value="Unplaced"/>
</dbReference>
<evidence type="ECO:0000313" key="13">
    <source>
        <dbReference type="Proteomes" id="UP000504615"/>
    </source>
</evidence>
<evidence type="ECO:0000256" key="2">
    <source>
        <dbReference type="ARBA" id="ARBA00006167"/>
    </source>
</evidence>
<keyword evidence="13" id="KW-1185">Reference proteome</keyword>
<proteinExistence type="inferred from homology"/>
<feature type="binding site" evidence="11">
    <location>
        <position position="226"/>
    </location>
    <ligand>
        <name>Zn(2+)</name>
        <dbReference type="ChEBI" id="CHEBI:29105"/>
    </ligand>
</feature>
<evidence type="ECO:0000256" key="1">
    <source>
        <dbReference type="ARBA" id="ARBA00004123"/>
    </source>
</evidence>
<comment type="subcellular location">
    <subcellularLocation>
        <location evidence="1">Nucleus</location>
    </subcellularLocation>
</comment>
<evidence type="ECO:0000256" key="7">
    <source>
        <dbReference type="ARBA" id="ARBA00023125"/>
    </source>
</evidence>